<keyword evidence="5 23" id="KW-0812">Transmembrane</keyword>
<keyword evidence="2" id="KW-0597">Phosphoprotein</keyword>
<evidence type="ECO:0000256" key="11">
    <source>
        <dbReference type="ARBA" id="ARBA00023065"/>
    </source>
</evidence>
<evidence type="ECO:0000256" key="12">
    <source>
        <dbReference type="ARBA" id="ARBA00023136"/>
    </source>
</evidence>
<dbReference type="PANTHER" id="PTHR45628:SF9">
    <property type="entry name" value="VOLTAGE-DEPENDENT L-TYPE CALCIUM CHANNEL SUBUNIT ALPHA-1S"/>
    <property type="match status" value="1"/>
</dbReference>
<feature type="transmembrane region" description="Helical" evidence="23">
    <location>
        <begin position="917"/>
        <end position="950"/>
    </location>
</feature>
<accession>A0A7E6CXV4</accession>
<dbReference type="Gene3D" id="6.10.250.2500">
    <property type="match status" value="1"/>
</dbReference>
<feature type="compositionally biased region" description="Low complexity" evidence="22">
    <location>
        <begin position="1659"/>
        <end position="1684"/>
    </location>
</feature>
<evidence type="ECO:0000259" key="24">
    <source>
        <dbReference type="SMART" id="SM01062"/>
    </source>
</evidence>
<feature type="transmembrane region" description="Helical" evidence="23">
    <location>
        <begin position="556"/>
        <end position="576"/>
    </location>
</feature>
<feature type="domain" description="Voltage-dependent calcium channel alpha-1 subunit IQ" evidence="24">
    <location>
        <begin position="1515"/>
        <end position="1548"/>
    </location>
</feature>
<evidence type="ECO:0000256" key="2">
    <source>
        <dbReference type="ARBA" id="ARBA00022553"/>
    </source>
</evidence>
<dbReference type="Pfam" id="PF00520">
    <property type="entry name" value="Ion_trans"/>
    <property type="match status" value="4"/>
</dbReference>
<comment type="similarity">
    <text evidence="18">Belongs to the calcium channel alpha-1 subunit (TC 1.A.1.11) family. CACNA1S subfamily.</text>
</comment>
<feature type="transmembrane region" description="Helical" evidence="23">
    <location>
        <begin position="800"/>
        <end position="819"/>
    </location>
</feature>
<dbReference type="OrthoDB" id="431720at2759"/>
<dbReference type="EMBL" id="JABVXQ010000016">
    <property type="protein sequence ID" value="KAF6073121.1"/>
    <property type="molecule type" value="Genomic_DNA"/>
</dbReference>
<dbReference type="Pfam" id="PF16905">
    <property type="entry name" value="GPHH"/>
    <property type="match status" value="1"/>
</dbReference>
<comment type="catalytic activity">
    <reaction evidence="16">
        <text>Ca(2+)(in) = Ca(2+)(out)</text>
        <dbReference type="Rhea" id="RHEA:29671"/>
        <dbReference type="ChEBI" id="CHEBI:29108"/>
    </reaction>
</comment>
<evidence type="ECO:0000256" key="23">
    <source>
        <dbReference type="SAM" id="Phobius"/>
    </source>
</evidence>
<keyword evidence="10 23" id="KW-1133">Transmembrane helix</keyword>
<dbReference type="Gene3D" id="1.20.120.350">
    <property type="entry name" value="Voltage-gated potassium channels. Chain C"/>
    <property type="match status" value="4"/>
</dbReference>
<feature type="binding site" evidence="19">
    <location>
        <position position="1014"/>
    </location>
    <ligand>
        <name>Ca(2+)</name>
        <dbReference type="ChEBI" id="CHEBI:29108"/>
    </ligand>
</feature>
<dbReference type="GeneID" id="114512262"/>
<protein>
    <recommendedName>
        <fullName evidence="21">Voltage-dependent L-type calcium channel subunit alpha</fullName>
    </recommendedName>
</protein>
<feature type="transmembrane region" description="Helical" evidence="23">
    <location>
        <begin position="124"/>
        <end position="145"/>
    </location>
</feature>
<keyword evidence="4 21" id="KW-0107">Calcium channel</keyword>
<feature type="region of interest" description="Disordered" evidence="22">
    <location>
        <begin position="1"/>
        <end position="24"/>
    </location>
</feature>
<evidence type="ECO:0000256" key="5">
    <source>
        <dbReference type="ARBA" id="ARBA00022692"/>
    </source>
</evidence>
<keyword evidence="9 21" id="KW-0851">Voltage-gated channel</keyword>
<feature type="compositionally biased region" description="Low complexity" evidence="22">
    <location>
        <begin position="1696"/>
        <end position="1707"/>
    </location>
</feature>
<evidence type="ECO:0000256" key="9">
    <source>
        <dbReference type="ARBA" id="ARBA00022882"/>
    </source>
</evidence>
<evidence type="ECO:0000256" key="18">
    <source>
        <dbReference type="ARBA" id="ARBA00061374"/>
    </source>
</evidence>
<feature type="transmembrane region" description="Helical" evidence="23">
    <location>
        <begin position="55"/>
        <end position="72"/>
    </location>
</feature>
<keyword evidence="12 23" id="KW-0472">Membrane</keyword>
<evidence type="ECO:0000256" key="10">
    <source>
        <dbReference type="ARBA" id="ARBA00022989"/>
    </source>
</evidence>
<dbReference type="FunFam" id="1.10.238.10:FF:000063">
    <property type="entry name" value="Voltage-dependent N-type calcium channel subunit alpha"/>
    <property type="match status" value="1"/>
</dbReference>
<feature type="transmembrane region" description="Helical" evidence="23">
    <location>
        <begin position="92"/>
        <end position="112"/>
    </location>
</feature>
<feature type="transmembrane region" description="Helical" evidence="23">
    <location>
        <begin position="1122"/>
        <end position="1140"/>
    </location>
</feature>
<feature type="transmembrane region" description="Helical" evidence="23">
    <location>
        <begin position="1266"/>
        <end position="1284"/>
    </location>
</feature>
<dbReference type="GO" id="GO:0005891">
    <property type="term" value="C:voltage-gated calcium channel complex"/>
    <property type="evidence" value="ECO:0007669"/>
    <property type="project" value="InterPro"/>
</dbReference>
<keyword evidence="13" id="KW-1015">Disulfide bond</keyword>
<evidence type="ECO:0000256" key="20">
    <source>
        <dbReference type="PIRSR" id="PIRSR602077-3"/>
    </source>
</evidence>
<dbReference type="InterPro" id="IPR002077">
    <property type="entry name" value="VDCCAlpha1"/>
</dbReference>
<dbReference type="SUPFAM" id="SSF81324">
    <property type="entry name" value="Voltage-gated potassium channels"/>
    <property type="match status" value="4"/>
</dbReference>
<feature type="transmembrane region" description="Helical" evidence="23">
    <location>
        <begin position="635"/>
        <end position="661"/>
    </location>
</feature>
<feature type="region of interest" description="Disordered" evidence="22">
    <location>
        <begin position="731"/>
        <end position="757"/>
    </location>
</feature>
<feature type="transmembrane region" description="Helical" evidence="23">
    <location>
        <begin position="311"/>
        <end position="333"/>
    </location>
</feature>
<dbReference type="SMART" id="SM01062">
    <property type="entry name" value="Ca_chan_IQ"/>
    <property type="match status" value="1"/>
</dbReference>
<evidence type="ECO:0000256" key="14">
    <source>
        <dbReference type="ARBA" id="ARBA00023180"/>
    </source>
</evidence>
<dbReference type="FunFam" id="1.20.120.350:FF:000006">
    <property type="entry name" value="Voltage-dependent L-type calcium channel subunit alpha"/>
    <property type="match status" value="1"/>
</dbReference>
<dbReference type="FunFam" id="1.10.287.70:FF:000009">
    <property type="entry name" value="Voltage-dependent L-type calcium channel subunit alpha"/>
    <property type="match status" value="1"/>
</dbReference>
<keyword evidence="8 19" id="KW-0106">Calcium</keyword>
<feature type="transmembrane region" description="Helical" evidence="23">
    <location>
        <begin position="1152"/>
        <end position="1170"/>
    </location>
</feature>
<dbReference type="GO" id="GO:0008331">
    <property type="term" value="F:high voltage-gated calcium channel activity"/>
    <property type="evidence" value="ECO:0007669"/>
    <property type="project" value="TreeGrafter"/>
</dbReference>
<evidence type="ECO:0000313" key="25">
    <source>
        <dbReference type="EMBL" id="KAF6073121.1"/>
    </source>
</evidence>
<feature type="compositionally biased region" description="Basic and acidic residues" evidence="22">
    <location>
        <begin position="1685"/>
        <end position="1695"/>
    </location>
</feature>
<evidence type="ECO:0000256" key="16">
    <source>
        <dbReference type="ARBA" id="ARBA00036634"/>
    </source>
</evidence>
<dbReference type="InterPro" id="IPR031649">
    <property type="entry name" value="GPHH_dom"/>
</dbReference>
<evidence type="ECO:0000256" key="17">
    <source>
        <dbReference type="ARBA" id="ARBA00037842"/>
    </source>
</evidence>
<evidence type="ECO:0000313" key="27">
    <source>
        <dbReference type="Proteomes" id="UP000664940"/>
    </source>
</evidence>
<evidence type="ECO:0000256" key="13">
    <source>
        <dbReference type="ARBA" id="ARBA00023157"/>
    </source>
</evidence>
<feature type="region of interest" description="Disordered" evidence="22">
    <location>
        <begin position="673"/>
        <end position="717"/>
    </location>
</feature>
<keyword evidence="11" id="KW-0406">Ion transport</keyword>
<dbReference type="Gene3D" id="6.10.250.2180">
    <property type="match status" value="1"/>
</dbReference>
<keyword evidence="1" id="KW-0813">Transport</keyword>
<evidence type="ECO:0000256" key="3">
    <source>
        <dbReference type="ARBA" id="ARBA00022568"/>
    </source>
</evidence>
<reference evidence="25 27" key="1">
    <citation type="journal article" date="2020" name="Nature">
        <title>Six reference-quality genomes reveal evolution of bat adaptations.</title>
        <authorList>
            <person name="Jebb D."/>
            <person name="Huang Z."/>
            <person name="Pippel M."/>
            <person name="Hughes G.M."/>
            <person name="Lavrichenko K."/>
            <person name="Devanna P."/>
            <person name="Winkler S."/>
            <person name="Jermiin L.S."/>
            <person name="Skirmuntt E.C."/>
            <person name="Katzourakis A."/>
            <person name="Burkitt-Gray L."/>
            <person name="Ray D.A."/>
            <person name="Sullivan K.A.M."/>
            <person name="Roscito J.G."/>
            <person name="Kirilenko B.M."/>
            <person name="Davalos L.M."/>
            <person name="Corthals A.P."/>
            <person name="Power M.L."/>
            <person name="Jones G."/>
            <person name="Ransome R.D."/>
            <person name="Dechmann D.K.N."/>
            <person name="Locatelli A.G."/>
            <person name="Puechmaille S.J."/>
            <person name="Fedrigo O."/>
            <person name="Jarvis E.D."/>
            <person name="Hiller M."/>
            <person name="Vernes S.C."/>
            <person name="Myers E.W."/>
            <person name="Teeling E.C."/>
        </authorList>
    </citation>
    <scope>NUCLEOTIDE SEQUENCE [LARGE SCALE GENOMIC DNA]</scope>
    <source>
        <strain evidence="25">Bat1K_MPI-CBG_1</strain>
    </source>
</reference>
<dbReference type="InterPro" id="IPR005821">
    <property type="entry name" value="Ion_trans_dom"/>
</dbReference>
<feature type="binding site" evidence="19">
    <location>
        <position position="292"/>
    </location>
    <ligand>
        <name>Ca(2+)</name>
        <dbReference type="ChEBI" id="CHEBI:29108"/>
    </ligand>
</feature>
<dbReference type="FunFam" id="1.10.287.70:FF:000007">
    <property type="entry name" value="Voltage-dependent L-type calcium channel subunit alpha"/>
    <property type="match status" value="1"/>
</dbReference>
<feature type="glycosylation site" description="N-linked (GlcNAc...) asparagine" evidence="20">
    <location>
        <position position="257"/>
    </location>
</feature>
<feature type="compositionally biased region" description="Low complexity" evidence="22">
    <location>
        <begin position="1842"/>
        <end position="1863"/>
    </location>
</feature>
<dbReference type="InterPro" id="IPR050599">
    <property type="entry name" value="VDCC_alpha-1_subunit"/>
</dbReference>
<keyword evidence="15" id="KW-0407">Ion channel</keyword>
<evidence type="ECO:0000256" key="4">
    <source>
        <dbReference type="ARBA" id="ARBA00022673"/>
    </source>
</evidence>
<evidence type="ECO:0000256" key="6">
    <source>
        <dbReference type="ARBA" id="ARBA00022723"/>
    </source>
</evidence>
<feature type="compositionally biased region" description="Basic and acidic residues" evidence="22">
    <location>
        <begin position="690"/>
        <end position="711"/>
    </location>
</feature>
<evidence type="ECO:0000256" key="7">
    <source>
        <dbReference type="ARBA" id="ARBA00022737"/>
    </source>
</evidence>
<evidence type="ECO:0000313" key="26">
    <source>
        <dbReference type="Proteomes" id="UP000504628"/>
    </source>
</evidence>
<keyword evidence="14 20" id="KW-0325">Glycoprotein</keyword>
<keyword evidence="6 19" id="KW-0479">Metal-binding</keyword>
<feature type="transmembrane region" description="Helical" evidence="23">
    <location>
        <begin position="1042"/>
        <end position="1068"/>
    </location>
</feature>
<dbReference type="FunFam" id="1.10.287.70:FF:000021">
    <property type="entry name" value="Voltage-dependent L-type calcium channel subunit alpha"/>
    <property type="match status" value="1"/>
</dbReference>
<dbReference type="CTD" id="779"/>
<feature type="transmembrane region" description="Helical" evidence="23">
    <location>
        <begin position="1357"/>
        <end position="1381"/>
    </location>
</feature>
<keyword evidence="3 21" id="KW-0109">Calcium transport</keyword>
<feature type="compositionally biased region" description="Acidic residues" evidence="22">
    <location>
        <begin position="742"/>
        <end position="751"/>
    </location>
</feature>
<keyword evidence="26" id="KW-1185">Reference proteome</keyword>
<sequence length="1871" mass="210916">MEPPSPQDEGLRKKPPKKPAPEVLPRPPRALLCLTLENPLRKACISIVEWKPFETIILLTIFANCVALAVYLPMPEDDNNRLNVGLEKLEYFFLIVFSVEAAMKIVAYGFLFHQDAYLRSGWNALDFVIVFLGVFTVILEQVNVIQSNTAPLSNKGAGLDVKALRAFRVLRPLRLVSGVPSLQVVLNSIFKAMLPLFHIALLVLFMVIIYAIIGLELFKGKMHKTCYFIGTDVVATVENEKPSPCARTGSGRPCTINGSECRGGWPGPNHGITHFDNFGFSMLTVYQCITMEGWTEVLYWVNDAIGNEWPWIYFVTLILLGSFFILNLVLGVLSGEFTKEREKAKSRGTFQKLREKQQLEEDLRGYMSWITQGEVMDVEDLREGKLSLDEGGSDTESLYEIEGLNKLIQFVRHWRRWNRVLRWKCHDAVKSRAFYWLVILIVALNTLSVASEHHHQPDWLTHLQDVANRVLLALFAVEMLMKMYGLGPRQYFMSVFNRFDCFVVCSGVLELLLVESGAMSPLGISVLRCIRLLRIFKITKYWTSLSNLVASLLNSIRSIASLLLLLFLFIVIFALLGMQLFGGRYDFEDTEVRRSNFDSFPQALISVFQVLTGEDWNSVMYNGIMAYGGPSYPGMLVCIYFIILFVCGNYILLNVFLAIAVDNLAEAESLTSAQKAKAEERKRRKMSRGLPDKPEEEKSVAAKKLEQKPKGEGIPTTAKLKVDEFESNVNEVKDPYPSADFPGDDEEDEPEIPVSPRPRPLAELQLKEKAVPIPEASSFFIFSPTNKIRVLCHRIVNATWFTNFILLFIMLSSAALAAEDPIRAESMRNQILGYFDIAFTSVFTVEIILKMTTYGAFLHKGSFCRNYFNLLDLLVVAVSLVSMRLESSSISVVKILRVLRVLRPLRAINRAKGLKHVVQCVFVAIRTIGNIVLVTTLLQFIFACIGVQLFKGKFFYCTDPSKMTEDECRGPYYVYKDGDPTQIELRPREWMHSDFHFDNVLSAMMSLFTVSTFEGWPQLLYRAIDSYEEDKGPVYNHRVEMAVFFIIYIILIAFFMMNIFVGFVIVTFQEQGETEYKNCELNKNQRQCVQYALKARPLKCYIPKNPYQYQVWYVVTSSYFEYLMFALIMLNTICLGMQHYNQSEQMNHISDILNVAFTLIFTLEMLLKLVAFKARGYFGDPWNVFDFLIVIGSIIDVILSEIDTFLASSGGLYCLGGGCGNVDPDESARISSAFFRLFRVMRLIKLLSRAEGVRTLLWTFIKSFQALPYVALLIVMLFFIYAVIGMQMFGKIALVDGTPINRNNNFQTFPQAVLLLFRCATGEAWQEVLLASSYGKLCDPESDYGPGEEYTCGTNFAYYYFISFYMLCAFLIINLFVAVIMDNFDYLTRDWSILGPHHLDEFKAIWAEYDPEATGRIKHLDVVTLLRRIQPPLGFGKFCPHRVACKRLVGMNMPLNSDGTVTFNATLFALVRTALKIKTEGNFEQANEELRAIIKKIWKRTSMKLLDQVIPPIGDDEVTVGKFYATFLIQEHFRKFMKRQEEYYGYRPKKDAVQIQAGLRTIEEEAAPEIRRTISGDLTAEEELERAMVEAAMEEGIFRRTGGLFGQVDNFLDRPNSLAPVMANQRPLQFSEIEMEELESPVFLEDFPQGPGANPLARANTNNANANTAAGSSHRSSSRVFASVHYEREPPREAEPPAAAAAAATEAPEPHSKFCAGKRRGQLTRGAAPGVQVPPAPCQQRSRAVPPVPEARRSHTPGSLPEEAPHSSRGPDSPSGCQAPATARLIQEALLRGGLDSLAADAGFVKVTGRALAEACRMDPEDVEVAATELLRRRESSGDPASTLGSLSLRSSLGSLGQPQGSQETLLPHRP</sequence>
<feature type="region of interest" description="Disordered" evidence="22">
    <location>
        <begin position="1832"/>
        <end position="1871"/>
    </location>
</feature>
<dbReference type="PRINTS" id="PR01634">
    <property type="entry name" value="LVDCCALPHA1S"/>
</dbReference>
<feature type="region of interest" description="Disordered" evidence="22">
    <location>
        <begin position="1644"/>
        <end position="1779"/>
    </location>
</feature>
<dbReference type="Pfam" id="PF08763">
    <property type="entry name" value="Ca_chan_IQ"/>
    <property type="match status" value="1"/>
</dbReference>
<keyword evidence="7" id="KW-0677">Repeat</keyword>
<dbReference type="Gene3D" id="1.10.287.70">
    <property type="match status" value="4"/>
</dbReference>
<evidence type="ECO:0000313" key="28">
    <source>
        <dbReference type="RefSeq" id="XP_035871898.1"/>
    </source>
</evidence>
<evidence type="ECO:0000256" key="22">
    <source>
        <dbReference type="SAM" id="MobiDB-lite"/>
    </source>
</evidence>
<dbReference type="FunFam" id="1.20.120.350:FF:000001">
    <property type="entry name" value="Voltage-dependent L-type calcium channel subunit alpha"/>
    <property type="match status" value="1"/>
</dbReference>
<dbReference type="InterPro" id="IPR005450">
    <property type="entry name" value="VDCC_L_a1ssu"/>
</dbReference>
<dbReference type="FunFam" id="1.20.120.350:FF:000010">
    <property type="entry name" value="Voltage-dependent L-type calcium channel subunit alpha"/>
    <property type="match status" value="1"/>
</dbReference>
<dbReference type="GO" id="GO:0046872">
    <property type="term" value="F:metal ion binding"/>
    <property type="evidence" value="ECO:0007669"/>
    <property type="project" value="UniProtKB-KW"/>
</dbReference>
<evidence type="ECO:0000256" key="1">
    <source>
        <dbReference type="ARBA" id="ARBA00022448"/>
    </source>
</evidence>
<feature type="transmembrane region" description="Helical" evidence="23">
    <location>
        <begin position="433"/>
        <end position="450"/>
    </location>
</feature>
<feature type="binding site" evidence="19">
    <location>
        <position position="614"/>
    </location>
    <ligand>
        <name>Ca(2+)</name>
        <dbReference type="ChEBI" id="CHEBI:29108"/>
    </ligand>
</feature>
<dbReference type="InterPro" id="IPR014873">
    <property type="entry name" value="VDCC_a1su_IQ"/>
</dbReference>
<dbReference type="GO" id="GO:0030315">
    <property type="term" value="C:T-tubule"/>
    <property type="evidence" value="ECO:0007669"/>
    <property type="project" value="UniProtKB-SubCell"/>
</dbReference>
<dbReference type="PRINTS" id="PR01630">
    <property type="entry name" value="LVDCCALPHA1"/>
</dbReference>
<evidence type="ECO:0000256" key="19">
    <source>
        <dbReference type="PIRSR" id="PIRSR602077-1"/>
    </source>
</evidence>
<dbReference type="InterPro" id="IPR027359">
    <property type="entry name" value="Volt_channel_dom_sf"/>
</dbReference>
<comment type="function">
    <text evidence="21">Voltage-sensitive calcium channels (VSCC) mediate the entry of calcium ions into excitable cells and are also involved in a variety of calcium-dependent processes, including muscle contraction, hormone or neurotransmitter release, gene expression, cell motility, cell division and cell death.</text>
</comment>
<feature type="transmembrane region" description="Helical" evidence="23">
    <location>
        <begin position="1182"/>
        <end position="1199"/>
    </location>
</feature>
<dbReference type="InterPro" id="IPR005446">
    <property type="entry name" value="VDCC_L_a1su"/>
</dbReference>
<name>A0A7E6CXV4_9CHIR</name>
<organism evidence="26 28">
    <name type="scientific">Phyllostomus discolor</name>
    <name type="common">pale spear-nosed bat</name>
    <dbReference type="NCBI Taxonomy" id="89673"/>
    <lineage>
        <taxon>Eukaryota</taxon>
        <taxon>Metazoa</taxon>
        <taxon>Chordata</taxon>
        <taxon>Craniata</taxon>
        <taxon>Vertebrata</taxon>
        <taxon>Euteleostomi</taxon>
        <taxon>Mammalia</taxon>
        <taxon>Eutheria</taxon>
        <taxon>Laurasiatheria</taxon>
        <taxon>Chiroptera</taxon>
        <taxon>Yangochiroptera</taxon>
        <taxon>Phyllostomidae</taxon>
        <taxon>Phyllostominae</taxon>
        <taxon>Phyllostomus</taxon>
    </lineage>
</organism>
<feature type="transmembrane region" description="Helical" evidence="23">
    <location>
        <begin position="196"/>
        <end position="218"/>
    </location>
</feature>
<feature type="transmembrane region" description="Helical" evidence="23">
    <location>
        <begin position="278"/>
        <end position="299"/>
    </location>
</feature>
<feature type="transmembrane region" description="Helical" evidence="23">
    <location>
        <begin position="831"/>
        <end position="853"/>
    </location>
</feature>
<dbReference type="KEGG" id="pdic:114512262"/>
<reference evidence="28" key="2">
    <citation type="submission" date="2025-04" db="UniProtKB">
        <authorList>
            <consortium name="RefSeq"/>
        </authorList>
    </citation>
    <scope>IDENTIFICATION</scope>
    <source>
        <tissue evidence="28">Muscle</tissue>
    </source>
</reference>
<dbReference type="Proteomes" id="UP000664940">
    <property type="component" value="Unassembled WGS sequence"/>
</dbReference>
<feature type="transmembrane region" description="Helical" evidence="23">
    <location>
        <begin position="470"/>
        <end position="487"/>
    </location>
</feature>
<dbReference type="GO" id="GO:0098703">
    <property type="term" value="P:calcium ion import across plasma membrane"/>
    <property type="evidence" value="ECO:0007669"/>
    <property type="project" value="TreeGrafter"/>
</dbReference>
<dbReference type="FunFam" id="1.20.120.350:FF:000040">
    <property type="entry name" value="Voltage-dependent L-type calcium channel subunit alpha"/>
    <property type="match status" value="1"/>
</dbReference>
<gene>
    <name evidence="28" type="primary">CACNA1S</name>
    <name evidence="25" type="ORF">HJG60_001961</name>
</gene>
<dbReference type="Proteomes" id="UP000504628">
    <property type="component" value="Chromosome 15"/>
</dbReference>
<evidence type="ECO:0000256" key="15">
    <source>
        <dbReference type="ARBA" id="ARBA00023303"/>
    </source>
</evidence>
<dbReference type="PRINTS" id="PR00167">
    <property type="entry name" value="CACHANNEL"/>
</dbReference>
<comment type="subcellular location">
    <subcellularLocation>
        <location evidence="17">Cell membrane</location>
        <location evidence="17">Sarcolemma</location>
        <location evidence="17">T-tubule</location>
        <topology evidence="17">Multi-pass membrane protein</topology>
    </subcellularLocation>
    <subcellularLocation>
        <location evidence="21">Membrane</location>
        <topology evidence="21">Multi-pass membrane protein</topology>
    </subcellularLocation>
</comment>
<evidence type="ECO:0000256" key="21">
    <source>
        <dbReference type="RuleBase" id="RU003808"/>
    </source>
</evidence>
<proteinExistence type="inferred from homology"/>
<evidence type="ECO:0000256" key="8">
    <source>
        <dbReference type="ARBA" id="ARBA00022837"/>
    </source>
</evidence>
<dbReference type="RefSeq" id="XP_035871898.1">
    <property type="nucleotide sequence ID" value="XM_036016005.1"/>
</dbReference>
<dbReference type="PANTHER" id="PTHR45628">
    <property type="entry name" value="VOLTAGE-DEPENDENT CALCIUM CHANNEL TYPE A SUBUNIT ALPHA-1"/>
    <property type="match status" value="1"/>
</dbReference>